<feature type="transmembrane region" description="Helical" evidence="1">
    <location>
        <begin position="127"/>
        <end position="145"/>
    </location>
</feature>
<feature type="transmembrane region" description="Helical" evidence="1">
    <location>
        <begin position="76"/>
        <end position="98"/>
    </location>
</feature>
<proteinExistence type="predicted"/>
<dbReference type="Proteomes" id="UP000177287">
    <property type="component" value="Unassembled WGS sequence"/>
</dbReference>
<gene>
    <name evidence="2" type="ORF">A3A27_01010</name>
</gene>
<name>A0A1G2RII7_9BACT</name>
<evidence type="ECO:0000313" key="3">
    <source>
        <dbReference type="Proteomes" id="UP000177287"/>
    </source>
</evidence>
<keyword evidence="1" id="KW-0812">Transmembrane</keyword>
<evidence type="ECO:0000256" key="1">
    <source>
        <dbReference type="SAM" id="Phobius"/>
    </source>
</evidence>
<protein>
    <submittedName>
        <fullName evidence="2">Uncharacterized protein</fullName>
    </submittedName>
</protein>
<dbReference type="AlphaFoldDB" id="A0A1G2RII7"/>
<keyword evidence="1" id="KW-0472">Membrane</keyword>
<feature type="transmembrane region" description="Helical" evidence="1">
    <location>
        <begin position="12"/>
        <end position="30"/>
    </location>
</feature>
<comment type="caution">
    <text evidence="2">The sequence shown here is derived from an EMBL/GenBank/DDBJ whole genome shotgun (WGS) entry which is preliminary data.</text>
</comment>
<evidence type="ECO:0000313" key="2">
    <source>
        <dbReference type="EMBL" id="OHA72650.1"/>
    </source>
</evidence>
<organism evidence="2 3">
    <name type="scientific">Candidatus Wildermuthbacteria bacterium RIFCSPLOWO2_01_FULL_47_18</name>
    <dbReference type="NCBI Taxonomy" id="1802460"/>
    <lineage>
        <taxon>Bacteria</taxon>
        <taxon>Candidatus Wildermuthiibacteriota</taxon>
    </lineage>
</organism>
<dbReference type="EMBL" id="MHUF01000015">
    <property type="protein sequence ID" value="OHA72650.1"/>
    <property type="molecule type" value="Genomic_DNA"/>
</dbReference>
<accession>A0A1G2RII7</accession>
<feature type="transmembrane region" description="Helical" evidence="1">
    <location>
        <begin position="42"/>
        <end position="70"/>
    </location>
</feature>
<feature type="transmembrane region" description="Helical" evidence="1">
    <location>
        <begin position="165"/>
        <end position="183"/>
    </location>
</feature>
<reference evidence="2 3" key="1">
    <citation type="journal article" date="2016" name="Nat. Commun.">
        <title>Thousands of microbial genomes shed light on interconnected biogeochemical processes in an aquifer system.</title>
        <authorList>
            <person name="Anantharaman K."/>
            <person name="Brown C.T."/>
            <person name="Hug L.A."/>
            <person name="Sharon I."/>
            <person name="Castelle C.J."/>
            <person name="Probst A.J."/>
            <person name="Thomas B.C."/>
            <person name="Singh A."/>
            <person name="Wilkins M.J."/>
            <person name="Karaoz U."/>
            <person name="Brodie E.L."/>
            <person name="Williams K.H."/>
            <person name="Hubbard S.S."/>
            <person name="Banfield J.F."/>
        </authorList>
    </citation>
    <scope>NUCLEOTIDE SEQUENCE [LARGE SCALE GENOMIC DNA]</scope>
</reference>
<keyword evidence="1" id="KW-1133">Transmembrane helix</keyword>
<sequence length="185" mass="20178">MLMQRKNNLANDIGVIITSIFVAVLLVRTGTIENLVAQTNGLLFLQSFVAGLFFTSIFTTAPAIVALGSIVQGSSAIWPVAIWGALGALVGDLIIYRFSRDTLTSDIKALVSVHARKRLSHIFQLRLFRWFFALLGGLIIASPLPDELGLFLMGVTRVSKVTFVVVSYIFNFIGIVVIAMLALHI</sequence>